<keyword evidence="2" id="KW-1185">Reference proteome</keyword>
<evidence type="ECO:0000313" key="2">
    <source>
        <dbReference type="Proteomes" id="UP000053780"/>
    </source>
</evidence>
<dbReference type="AlphaFoldDB" id="T0L480"/>
<dbReference type="VEuPathDB" id="MicrosporidiaDB:NAPIS_ORF00113"/>
<gene>
    <name evidence="1" type="ORF">NAPIS_ORF00113</name>
</gene>
<accession>T0L480</accession>
<dbReference type="EMBL" id="KE646901">
    <property type="protein sequence ID" value="EQB62307.1"/>
    <property type="molecule type" value="Genomic_DNA"/>
</dbReference>
<evidence type="ECO:0000313" key="1">
    <source>
        <dbReference type="EMBL" id="EQB62307.1"/>
    </source>
</evidence>
<dbReference type="HOGENOM" id="CLU_2400228_0_0_1"/>
<organism evidence="1 2">
    <name type="scientific">Vairimorpha apis BRL 01</name>
    <dbReference type="NCBI Taxonomy" id="1037528"/>
    <lineage>
        <taxon>Eukaryota</taxon>
        <taxon>Fungi</taxon>
        <taxon>Fungi incertae sedis</taxon>
        <taxon>Microsporidia</taxon>
        <taxon>Nosematidae</taxon>
        <taxon>Vairimorpha</taxon>
    </lineage>
</organism>
<proteinExistence type="predicted"/>
<sequence>MSLIQILEKLIQTLKKDLNLPDNVDSISDYEYLLQDWDKYKEFEHDYLTDKGKEEFLELSKNLVELDIPNLMLENKKLHKAVKTIGKKYSRHL</sequence>
<name>T0L480_9MICR</name>
<dbReference type="Proteomes" id="UP000053780">
    <property type="component" value="Unassembled WGS sequence"/>
</dbReference>
<protein>
    <submittedName>
        <fullName evidence="1">Uncharacterized protein</fullName>
    </submittedName>
</protein>
<reference evidence="1 2" key="1">
    <citation type="journal article" date="2013" name="BMC Genomics">
        <title>Genome sequencing and comparative genomics of honey bee microsporidia, Nosema apis reveal novel insights into host-parasite interactions.</title>
        <authorList>
            <person name="Chen Yp."/>
            <person name="Pettis J.S."/>
            <person name="Zhao Y."/>
            <person name="Liu X."/>
            <person name="Tallon L.J."/>
            <person name="Sadzewicz L.D."/>
            <person name="Li R."/>
            <person name="Zheng H."/>
            <person name="Huang S."/>
            <person name="Zhang X."/>
            <person name="Hamilton M.C."/>
            <person name="Pernal S.F."/>
            <person name="Melathopoulos A.P."/>
            <person name="Yan X."/>
            <person name="Evans J.D."/>
        </authorList>
    </citation>
    <scope>NUCLEOTIDE SEQUENCE [LARGE SCALE GENOMIC DNA]</scope>
    <source>
        <strain evidence="1 2">BRL 01</strain>
    </source>
</reference>